<dbReference type="Proteomes" id="UP000239867">
    <property type="component" value="Chromosome"/>
</dbReference>
<dbReference type="NCBIfam" id="NF045669">
    <property type="entry name" value="DVU1555_fam_CGA"/>
    <property type="match status" value="1"/>
</dbReference>
<evidence type="ECO:0000313" key="1">
    <source>
        <dbReference type="EMBL" id="AVD70627.1"/>
    </source>
</evidence>
<gene>
    <name evidence="1" type="ORF">CAY53_03280</name>
</gene>
<sequence length="154" mass="16528">MNPVMMALMPWVRQGYCCGQLLTLLMLQAMERENPDLVCAAGGLCHGLGHSDGPCGLLTSGAMALALAAGTAQDGVSPHPMRTPVIHEYATWFYERVASYGGLRCSQIARGLGAGTGQQGEEPNPVACGELLAECWEKMLELVQNYELDLSRET</sequence>
<dbReference type="InterPro" id="IPR010181">
    <property type="entry name" value="CGCAxxGCC_motif"/>
</dbReference>
<dbReference type="EMBL" id="CP021255">
    <property type="protein sequence ID" value="AVD70627.1"/>
    <property type="molecule type" value="Genomic_DNA"/>
</dbReference>
<keyword evidence="2" id="KW-1185">Reference proteome</keyword>
<reference evidence="1 2" key="1">
    <citation type="journal article" date="2018" name="MBio">
        <title>Insights into the evolution of host association through the isolation and characterization of a novel human periodontal pathobiont, Desulfobulbus oralis.</title>
        <authorList>
            <person name="Cross K.L."/>
            <person name="Chirania P."/>
            <person name="Xiong W."/>
            <person name="Beall C.J."/>
            <person name="Elkins J.G."/>
            <person name="Giannone R.J."/>
            <person name="Griffen A.L."/>
            <person name="Guss A.M."/>
            <person name="Hettich R.L."/>
            <person name="Joshi S.S."/>
            <person name="Mokrzan E.M."/>
            <person name="Martin R.K."/>
            <person name="Zhulin I.B."/>
            <person name="Leys E.J."/>
            <person name="Podar M."/>
        </authorList>
    </citation>
    <scope>NUCLEOTIDE SEQUENCE [LARGE SCALE GENOMIC DNA]</scope>
    <source>
        <strain evidence="1 2">ORNL</strain>
    </source>
</reference>
<name>A0A2L1GLZ1_9BACT</name>
<dbReference type="Pfam" id="PF09719">
    <property type="entry name" value="C_GCAxxG_C_C"/>
    <property type="match status" value="1"/>
</dbReference>
<dbReference type="RefSeq" id="WP_104935921.1">
    <property type="nucleotide sequence ID" value="NZ_CP021255.1"/>
</dbReference>
<dbReference type="AlphaFoldDB" id="A0A2L1GLZ1"/>
<dbReference type="OrthoDB" id="163426at2"/>
<proteinExistence type="predicted"/>
<protein>
    <submittedName>
        <fullName evidence="1">Oxidoreductase</fullName>
    </submittedName>
</protein>
<organism evidence="1 2">
    <name type="scientific">Desulfobulbus oralis</name>
    <dbReference type="NCBI Taxonomy" id="1986146"/>
    <lineage>
        <taxon>Bacteria</taxon>
        <taxon>Pseudomonadati</taxon>
        <taxon>Thermodesulfobacteriota</taxon>
        <taxon>Desulfobulbia</taxon>
        <taxon>Desulfobulbales</taxon>
        <taxon>Desulfobulbaceae</taxon>
        <taxon>Desulfobulbus</taxon>
    </lineage>
</organism>
<dbReference type="KEGG" id="deo:CAY53_03280"/>
<accession>A0A2L1GLZ1</accession>
<evidence type="ECO:0000313" key="2">
    <source>
        <dbReference type="Proteomes" id="UP000239867"/>
    </source>
</evidence>